<comment type="similarity">
    <text evidence="1">Belongs to the DprA/Smf family.</text>
</comment>
<gene>
    <name evidence="4" type="primary">dprA</name>
    <name evidence="4" type="ORF">DU002_15080</name>
</gene>
<dbReference type="Proteomes" id="UP000252558">
    <property type="component" value="Unassembled WGS sequence"/>
</dbReference>
<keyword evidence="5" id="KW-1185">Reference proteome</keyword>
<dbReference type="SUPFAM" id="SSF102405">
    <property type="entry name" value="MCP/YpsA-like"/>
    <property type="match status" value="1"/>
</dbReference>
<proteinExistence type="inferred from homology"/>
<evidence type="ECO:0000313" key="4">
    <source>
        <dbReference type="EMBL" id="RCU45382.1"/>
    </source>
</evidence>
<dbReference type="InterPro" id="IPR036388">
    <property type="entry name" value="WH-like_DNA-bd_sf"/>
</dbReference>
<evidence type="ECO:0000259" key="3">
    <source>
        <dbReference type="Pfam" id="PF17782"/>
    </source>
</evidence>
<dbReference type="InterPro" id="IPR041614">
    <property type="entry name" value="DprA_WH"/>
</dbReference>
<organism evidence="4 5">
    <name type="scientific">Corallincola holothuriorum</name>
    <dbReference type="NCBI Taxonomy" id="2282215"/>
    <lineage>
        <taxon>Bacteria</taxon>
        <taxon>Pseudomonadati</taxon>
        <taxon>Pseudomonadota</taxon>
        <taxon>Gammaproteobacteria</taxon>
        <taxon>Alteromonadales</taxon>
        <taxon>Psychromonadaceae</taxon>
        <taxon>Corallincola</taxon>
    </lineage>
</organism>
<dbReference type="PANTHER" id="PTHR43022:SF1">
    <property type="entry name" value="PROTEIN SMF"/>
    <property type="match status" value="1"/>
</dbReference>
<dbReference type="InterPro" id="IPR003488">
    <property type="entry name" value="DprA"/>
</dbReference>
<dbReference type="Pfam" id="PF02481">
    <property type="entry name" value="DNA_processg_A"/>
    <property type="match status" value="1"/>
</dbReference>
<evidence type="ECO:0000259" key="2">
    <source>
        <dbReference type="Pfam" id="PF02481"/>
    </source>
</evidence>
<dbReference type="EMBL" id="QPID01000010">
    <property type="protein sequence ID" value="RCU45382.1"/>
    <property type="molecule type" value="Genomic_DNA"/>
</dbReference>
<dbReference type="Gene3D" id="1.10.10.10">
    <property type="entry name" value="Winged helix-like DNA-binding domain superfamily/Winged helix DNA-binding domain"/>
    <property type="match status" value="1"/>
</dbReference>
<comment type="caution">
    <text evidence="4">The sequence shown here is derived from an EMBL/GenBank/DDBJ whole genome shotgun (WGS) entry which is preliminary data.</text>
</comment>
<evidence type="ECO:0000313" key="5">
    <source>
        <dbReference type="Proteomes" id="UP000252558"/>
    </source>
</evidence>
<accession>A0A368N4B2</accession>
<dbReference type="PANTHER" id="PTHR43022">
    <property type="entry name" value="PROTEIN SMF"/>
    <property type="match status" value="1"/>
</dbReference>
<dbReference type="Pfam" id="PF17782">
    <property type="entry name" value="WHD_DprA"/>
    <property type="match status" value="1"/>
</dbReference>
<dbReference type="RefSeq" id="WP_114339238.1">
    <property type="nucleotide sequence ID" value="NZ_QPID01000010.1"/>
</dbReference>
<feature type="domain" description="DprA winged helix" evidence="3">
    <location>
        <begin position="305"/>
        <end position="351"/>
    </location>
</feature>
<dbReference type="NCBIfam" id="TIGR00732">
    <property type="entry name" value="dprA"/>
    <property type="match status" value="1"/>
</dbReference>
<dbReference type="OrthoDB" id="9785707at2"/>
<dbReference type="GO" id="GO:0009294">
    <property type="term" value="P:DNA-mediated transformation"/>
    <property type="evidence" value="ECO:0007669"/>
    <property type="project" value="InterPro"/>
</dbReference>
<reference evidence="4 5" key="1">
    <citation type="submission" date="2018-07" db="EMBL/GenBank/DDBJ databases">
        <title>Corallincola holothuriorum sp. nov., a new facultative anaerobe isolated from sea cucumber Apostichopus japonicus.</title>
        <authorList>
            <person name="Xia H."/>
        </authorList>
    </citation>
    <scope>NUCLEOTIDE SEQUENCE [LARGE SCALE GENOMIC DNA]</scope>
    <source>
        <strain evidence="4 5">C4</strain>
    </source>
</reference>
<feature type="domain" description="Smf/DprA SLOG" evidence="2">
    <location>
        <begin position="80"/>
        <end position="286"/>
    </location>
</feature>
<dbReference type="InterPro" id="IPR057666">
    <property type="entry name" value="DrpA_SLOG"/>
</dbReference>
<dbReference type="Gene3D" id="3.40.50.450">
    <property type="match status" value="1"/>
</dbReference>
<evidence type="ECO:0000256" key="1">
    <source>
        <dbReference type="ARBA" id="ARBA00006525"/>
    </source>
</evidence>
<dbReference type="AlphaFoldDB" id="A0A368N4B2"/>
<protein>
    <submittedName>
        <fullName evidence="4">DNA-protecting protein DprA</fullName>
    </submittedName>
</protein>
<sequence length="361" mass="38491">MRQPSCNIERWLVLSQLPRFGGRSAAKLLSKYSIEQVFSIAPAQLPLTQPQITALSSPDWRLIDNCLQWAQQELCHIVSRSCAAYPPLLNELPDPPPLLFVCGDVTLLAQPQLAVVGSRAALPNHLENTRTLVAPIAAAGMCITSGLARGVDGTAHRTALQNKGKTIAVMATGSDRIYPAGHRDLAHQIVDQGGALVSEFVPGTPPLKQHFPKRNRIVSGLSLGTLVIAAGLKSGSLITARLAAEQGREVFAVPGAMSDPEAAGCHQLIKLGAKLVTSPVDILEEVMTSHVIAIEKPLQSKLPSGSLLDSVGDVATPLDLIVSRSGRSIEAVMQQLTMLEIEGEVAVVPGGYQRVRRTDYV</sequence>
<name>A0A368N4B2_9GAMM</name>